<dbReference type="AlphaFoldDB" id="A0A8T2M834"/>
<comment type="caution">
    <text evidence="2">The sequence shown here is derived from an EMBL/GenBank/DDBJ whole genome shotgun (WGS) entry which is preliminary data.</text>
</comment>
<evidence type="ECO:0000313" key="2">
    <source>
        <dbReference type="EMBL" id="KAG9277061.1"/>
    </source>
</evidence>
<evidence type="ECO:0008006" key="4">
    <source>
        <dbReference type="Google" id="ProtNLM"/>
    </source>
</evidence>
<organism evidence="2 3">
    <name type="scientific">Astyanax mexicanus</name>
    <name type="common">Blind cave fish</name>
    <name type="synonym">Astyanax fasciatus mexicanus</name>
    <dbReference type="NCBI Taxonomy" id="7994"/>
    <lineage>
        <taxon>Eukaryota</taxon>
        <taxon>Metazoa</taxon>
        <taxon>Chordata</taxon>
        <taxon>Craniata</taxon>
        <taxon>Vertebrata</taxon>
        <taxon>Euteleostomi</taxon>
        <taxon>Actinopterygii</taxon>
        <taxon>Neopterygii</taxon>
        <taxon>Teleostei</taxon>
        <taxon>Ostariophysi</taxon>
        <taxon>Characiformes</taxon>
        <taxon>Characoidei</taxon>
        <taxon>Acestrorhamphidae</taxon>
        <taxon>Acestrorhamphinae</taxon>
        <taxon>Astyanax</taxon>
    </lineage>
</organism>
<evidence type="ECO:0000313" key="3">
    <source>
        <dbReference type="Proteomes" id="UP000752171"/>
    </source>
</evidence>
<name>A0A8T2M834_ASTMX</name>
<feature type="chain" id="PRO_5035949370" description="VWFC domain-containing protein" evidence="1">
    <location>
        <begin position="33"/>
        <end position="111"/>
    </location>
</feature>
<dbReference type="EMBL" id="JAICCE010000005">
    <property type="protein sequence ID" value="KAG9277061.1"/>
    <property type="molecule type" value="Genomic_DNA"/>
</dbReference>
<reference evidence="2 3" key="1">
    <citation type="submission" date="2021-07" db="EMBL/GenBank/DDBJ databases">
        <authorList>
            <person name="Imarazene B."/>
            <person name="Zahm M."/>
            <person name="Klopp C."/>
            <person name="Cabau C."/>
            <person name="Beille S."/>
            <person name="Jouanno E."/>
            <person name="Castinel A."/>
            <person name="Lluch J."/>
            <person name="Gil L."/>
            <person name="Kuchtly C."/>
            <person name="Lopez Roques C."/>
            <person name="Donnadieu C."/>
            <person name="Parrinello H."/>
            <person name="Journot L."/>
            <person name="Du K."/>
            <person name="Schartl M."/>
            <person name="Retaux S."/>
            <person name="Guiguen Y."/>
        </authorList>
    </citation>
    <scope>NUCLEOTIDE SEQUENCE [LARGE SCALE GENOMIC DNA]</scope>
    <source>
        <strain evidence="2">Pach_M1</strain>
        <tissue evidence="2">Testis</tissue>
    </source>
</reference>
<proteinExistence type="predicted"/>
<keyword evidence="1" id="KW-0732">Signal</keyword>
<dbReference type="Proteomes" id="UP000752171">
    <property type="component" value="Unassembled WGS sequence"/>
</dbReference>
<accession>A0A8T2M834</accession>
<protein>
    <recommendedName>
        <fullName evidence="4">VWFC domain-containing protein</fullName>
    </recommendedName>
</protein>
<gene>
    <name evidence="2" type="ORF">AMEX_G7045</name>
</gene>
<evidence type="ECO:0000256" key="1">
    <source>
        <dbReference type="SAM" id="SignalP"/>
    </source>
</evidence>
<feature type="signal peptide" evidence="1">
    <location>
        <begin position="1"/>
        <end position="32"/>
    </location>
</feature>
<sequence length="111" mass="12758">MTTEKSLCIIKVLSLIVCLDISLTWNCRGAQAAIYRHTGLCRYNNELFEAGQTFFRGCDKCYCYSDGYVCFPPTTPTSWPKKCQRVLTACGFRVVYRDNPAVECRAYSRIW</sequence>
<dbReference type="Gene3D" id="2.60.40.1900">
    <property type="entry name" value="Beta-microseminoprotein (PSP94) domain"/>
    <property type="match status" value="1"/>
</dbReference>